<evidence type="ECO:0000259" key="2">
    <source>
        <dbReference type="Pfam" id="PF20151"/>
    </source>
</evidence>
<comment type="caution">
    <text evidence="3">The sequence shown here is derived from an EMBL/GenBank/DDBJ whole genome shotgun (WGS) entry which is preliminary data.</text>
</comment>
<evidence type="ECO:0000256" key="1">
    <source>
        <dbReference type="SAM" id="Phobius"/>
    </source>
</evidence>
<keyword evidence="1" id="KW-0472">Membrane</keyword>
<keyword evidence="1" id="KW-0812">Transmembrane</keyword>
<sequence>MVNGALVALFESLAAGEIAKTLTISMLALTSYDYVLTLEKEVLYFWQGPFTISHALFFFNRYASICLVLFDTISIKSPYVAFTFADSLKQFLLSHIQATNSKLRYIHQLINDFKRGRYRSILITRVWFLFPGEKHVQFGLIFFFVVSLITSAIFLSLSLHSLEVVNLSAFLLHFRNAFDIAGCHADRPVAFWRVYLPSLILHTGLYIMTAYHAITNWDDWHQVNLRRRLLRDGGVFYLIVFVTVGFASAGSFFSQIPQINIPAIFSPDKSYYVQPPRNYFKGGV</sequence>
<accession>A0A9P5Z1F3</accession>
<keyword evidence="4" id="KW-1185">Reference proteome</keyword>
<dbReference type="EMBL" id="MU155213">
    <property type="protein sequence ID" value="KAF9479432.1"/>
    <property type="molecule type" value="Genomic_DNA"/>
</dbReference>
<dbReference type="Pfam" id="PF20151">
    <property type="entry name" value="DUF6533"/>
    <property type="match status" value="1"/>
</dbReference>
<reference evidence="3" key="1">
    <citation type="submission" date="2020-11" db="EMBL/GenBank/DDBJ databases">
        <authorList>
            <consortium name="DOE Joint Genome Institute"/>
            <person name="Ahrendt S."/>
            <person name="Riley R."/>
            <person name="Andreopoulos W."/>
            <person name="Labutti K."/>
            <person name="Pangilinan J."/>
            <person name="Ruiz-Duenas F.J."/>
            <person name="Barrasa J.M."/>
            <person name="Sanchez-Garcia M."/>
            <person name="Camarero S."/>
            <person name="Miyauchi S."/>
            <person name="Serrano A."/>
            <person name="Linde D."/>
            <person name="Babiker R."/>
            <person name="Drula E."/>
            <person name="Ayuso-Fernandez I."/>
            <person name="Pacheco R."/>
            <person name="Padilla G."/>
            <person name="Ferreira P."/>
            <person name="Barriuso J."/>
            <person name="Kellner H."/>
            <person name="Castanera R."/>
            <person name="Alfaro M."/>
            <person name="Ramirez L."/>
            <person name="Pisabarro A.G."/>
            <person name="Kuo A."/>
            <person name="Tritt A."/>
            <person name="Lipzen A."/>
            <person name="He G."/>
            <person name="Yan M."/>
            <person name="Ng V."/>
            <person name="Cullen D."/>
            <person name="Martin F."/>
            <person name="Rosso M.-N."/>
            <person name="Henrissat B."/>
            <person name="Hibbett D."/>
            <person name="Martinez A.T."/>
            <person name="Grigoriev I.V."/>
        </authorList>
    </citation>
    <scope>NUCLEOTIDE SEQUENCE</scope>
    <source>
        <strain evidence="3">CIRM-BRFM 674</strain>
    </source>
</reference>
<dbReference type="AlphaFoldDB" id="A0A9P5Z1F3"/>
<dbReference type="Proteomes" id="UP000807469">
    <property type="component" value="Unassembled WGS sequence"/>
</dbReference>
<dbReference type="InterPro" id="IPR045340">
    <property type="entry name" value="DUF6533"/>
</dbReference>
<organism evidence="3 4">
    <name type="scientific">Pholiota conissans</name>
    <dbReference type="NCBI Taxonomy" id="109636"/>
    <lineage>
        <taxon>Eukaryota</taxon>
        <taxon>Fungi</taxon>
        <taxon>Dikarya</taxon>
        <taxon>Basidiomycota</taxon>
        <taxon>Agaricomycotina</taxon>
        <taxon>Agaricomycetes</taxon>
        <taxon>Agaricomycetidae</taxon>
        <taxon>Agaricales</taxon>
        <taxon>Agaricineae</taxon>
        <taxon>Strophariaceae</taxon>
        <taxon>Pholiota</taxon>
    </lineage>
</organism>
<evidence type="ECO:0000313" key="3">
    <source>
        <dbReference type="EMBL" id="KAF9479432.1"/>
    </source>
</evidence>
<feature type="transmembrane region" description="Helical" evidence="1">
    <location>
        <begin position="235"/>
        <end position="253"/>
    </location>
</feature>
<dbReference type="OrthoDB" id="2679643at2759"/>
<gene>
    <name evidence="3" type="ORF">BDN70DRAFT_692981</name>
</gene>
<keyword evidence="1" id="KW-1133">Transmembrane helix</keyword>
<evidence type="ECO:0000313" key="4">
    <source>
        <dbReference type="Proteomes" id="UP000807469"/>
    </source>
</evidence>
<name>A0A9P5Z1F3_9AGAR</name>
<protein>
    <recommendedName>
        <fullName evidence="2">DUF6533 domain-containing protein</fullName>
    </recommendedName>
</protein>
<feature type="transmembrane region" description="Helical" evidence="1">
    <location>
        <begin position="194"/>
        <end position="214"/>
    </location>
</feature>
<feature type="domain" description="DUF6533" evidence="2">
    <location>
        <begin position="23"/>
        <end position="65"/>
    </location>
</feature>
<proteinExistence type="predicted"/>
<feature type="transmembrane region" description="Helical" evidence="1">
    <location>
        <begin position="138"/>
        <end position="159"/>
    </location>
</feature>